<keyword evidence="1" id="KW-0812">Transmembrane</keyword>
<dbReference type="WBParaSite" id="ACRNAN_scaffold5813.g13984.t1">
    <property type="protein sequence ID" value="ACRNAN_scaffold5813.g13984.t1"/>
    <property type="gene ID" value="ACRNAN_scaffold5813.g13984"/>
</dbReference>
<dbReference type="PANTHER" id="PTHR19346:SF4">
    <property type="entry name" value="SUGAR PHOSPHATE TRANSPORTER DOMAIN-CONTAINING PROTEIN"/>
    <property type="match status" value="1"/>
</dbReference>
<feature type="transmembrane region" description="Helical" evidence="1">
    <location>
        <begin position="44"/>
        <end position="63"/>
    </location>
</feature>
<feature type="transmembrane region" description="Helical" evidence="1">
    <location>
        <begin position="98"/>
        <end position="117"/>
    </location>
</feature>
<sequence length="151" mass="16588">MSWYVLIYPVYIIYAVFFLKKTVSETFHEDSLIFGKQGFQILHVLKYVVPFFIAAVLNTYAYARGLAKISASAAGVLIGLGPVVVFIESLIILKEKFLIRKVFATLFVFGGVIAISFDKQFTGDLFGIILVLAAAAGFGTYNVNISLGKTV</sequence>
<dbReference type="PANTHER" id="PTHR19346">
    <property type="entry name" value="SUGAR PHOSPHATE TRANSPORTER DOMAIN-CONTAINING PROTEIN"/>
    <property type="match status" value="1"/>
</dbReference>
<protein>
    <submittedName>
        <fullName evidence="4">EamA domain-containing protein</fullName>
    </submittedName>
</protein>
<keyword evidence="1" id="KW-1133">Transmembrane helix</keyword>
<keyword evidence="3" id="KW-1185">Reference proteome</keyword>
<keyword evidence="1" id="KW-0472">Membrane</keyword>
<evidence type="ECO:0000313" key="3">
    <source>
        <dbReference type="Proteomes" id="UP000887540"/>
    </source>
</evidence>
<dbReference type="Pfam" id="PF00892">
    <property type="entry name" value="EamA"/>
    <property type="match status" value="1"/>
</dbReference>
<reference evidence="4" key="1">
    <citation type="submission" date="2022-11" db="UniProtKB">
        <authorList>
            <consortium name="WormBaseParasite"/>
        </authorList>
    </citation>
    <scope>IDENTIFICATION</scope>
</reference>
<evidence type="ECO:0000256" key="1">
    <source>
        <dbReference type="SAM" id="Phobius"/>
    </source>
</evidence>
<dbReference type="Proteomes" id="UP000887540">
    <property type="component" value="Unplaced"/>
</dbReference>
<evidence type="ECO:0000313" key="4">
    <source>
        <dbReference type="WBParaSite" id="ACRNAN_scaffold5813.g13984.t1"/>
    </source>
</evidence>
<organism evidence="3 4">
    <name type="scientific">Acrobeloides nanus</name>
    <dbReference type="NCBI Taxonomy" id="290746"/>
    <lineage>
        <taxon>Eukaryota</taxon>
        <taxon>Metazoa</taxon>
        <taxon>Ecdysozoa</taxon>
        <taxon>Nematoda</taxon>
        <taxon>Chromadorea</taxon>
        <taxon>Rhabditida</taxon>
        <taxon>Tylenchina</taxon>
        <taxon>Cephalobomorpha</taxon>
        <taxon>Cephaloboidea</taxon>
        <taxon>Cephalobidae</taxon>
        <taxon>Acrobeloides</taxon>
    </lineage>
</organism>
<evidence type="ECO:0000259" key="2">
    <source>
        <dbReference type="Pfam" id="PF00892"/>
    </source>
</evidence>
<name>A0A914E5G2_9BILA</name>
<dbReference type="GO" id="GO:0016020">
    <property type="term" value="C:membrane"/>
    <property type="evidence" value="ECO:0007669"/>
    <property type="project" value="InterPro"/>
</dbReference>
<dbReference type="InterPro" id="IPR000620">
    <property type="entry name" value="EamA_dom"/>
</dbReference>
<feature type="transmembrane region" description="Helical" evidence="1">
    <location>
        <begin position="6"/>
        <end position="23"/>
    </location>
</feature>
<dbReference type="Gene3D" id="1.10.3730.20">
    <property type="match status" value="1"/>
</dbReference>
<dbReference type="InterPro" id="IPR026505">
    <property type="entry name" value="Solute_c_fam_35_mem_F3/F4"/>
</dbReference>
<feature type="transmembrane region" description="Helical" evidence="1">
    <location>
        <begin position="123"/>
        <end position="143"/>
    </location>
</feature>
<dbReference type="SUPFAM" id="SSF103481">
    <property type="entry name" value="Multidrug resistance efflux transporter EmrE"/>
    <property type="match status" value="1"/>
</dbReference>
<feature type="transmembrane region" description="Helical" evidence="1">
    <location>
        <begin position="69"/>
        <end position="91"/>
    </location>
</feature>
<dbReference type="InterPro" id="IPR037185">
    <property type="entry name" value="EmrE-like"/>
</dbReference>
<dbReference type="AlphaFoldDB" id="A0A914E5G2"/>
<feature type="domain" description="EamA" evidence="2">
    <location>
        <begin position="45"/>
        <end position="116"/>
    </location>
</feature>
<accession>A0A914E5G2</accession>
<proteinExistence type="predicted"/>